<dbReference type="InterPro" id="IPR004111">
    <property type="entry name" value="Repressor_TetR_C"/>
</dbReference>
<dbReference type="Gene3D" id="1.10.10.60">
    <property type="entry name" value="Homeodomain-like"/>
    <property type="match status" value="1"/>
</dbReference>
<protein>
    <submittedName>
        <fullName evidence="6">TetR/AcrR family transcriptional regulator</fullName>
    </submittedName>
</protein>
<dbReference type="InterPro" id="IPR050109">
    <property type="entry name" value="HTH-type_TetR-like_transc_reg"/>
</dbReference>
<sequence length="266" mass="28533">MGGITHVSTEYSGSGDPRRTIELLWGVDGPPRRGPKPKLSVTDVVRAAIKLADADGIGGVSMRRVADELGVSPMSLYTYVPSRAELIDLMLDHAHAELAPVEPGTHWRVALTEIAEDTWRMYHRHPWMLQVVTGRPTLGPHTFAKYERELAAIDGIGLDDLEMDALTTLVNGVVQGFARGSVEAARLVSHSGMTDDQWWAASAPVLAEIPAADPANYPLAARVGTVAGQTHGAAASPAHALRFSLARILDGIETLITDREEHTASG</sequence>
<keyword evidence="7" id="KW-1185">Reference proteome</keyword>
<proteinExistence type="predicted"/>
<evidence type="ECO:0000256" key="4">
    <source>
        <dbReference type="PROSITE-ProRule" id="PRU00335"/>
    </source>
</evidence>
<dbReference type="Gene3D" id="1.10.357.10">
    <property type="entry name" value="Tetracycline Repressor, domain 2"/>
    <property type="match status" value="1"/>
</dbReference>
<dbReference type="Proteomes" id="UP001597419">
    <property type="component" value="Unassembled WGS sequence"/>
</dbReference>
<dbReference type="PANTHER" id="PTHR30055:SF151">
    <property type="entry name" value="TRANSCRIPTIONAL REGULATORY PROTEIN"/>
    <property type="match status" value="1"/>
</dbReference>
<dbReference type="RefSeq" id="WP_345392726.1">
    <property type="nucleotide sequence ID" value="NZ_BAABHG010000005.1"/>
</dbReference>
<reference evidence="7" key="1">
    <citation type="journal article" date="2019" name="Int. J. Syst. Evol. Microbiol.">
        <title>The Global Catalogue of Microorganisms (GCM) 10K type strain sequencing project: providing services to taxonomists for standard genome sequencing and annotation.</title>
        <authorList>
            <consortium name="The Broad Institute Genomics Platform"/>
            <consortium name="The Broad Institute Genome Sequencing Center for Infectious Disease"/>
            <person name="Wu L."/>
            <person name="Ma J."/>
        </authorList>
    </citation>
    <scope>NUCLEOTIDE SEQUENCE [LARGE SCALE GENOMIC DNA]</scope>
    <source>
        <strain evidence="7">CGMCC 4.7643</strain>
    </source>
</reference>
<evidence type="ECO:0000256" key="2">
    <source>
        <dbReference type="ARBA" id="ARBA00023125"/>
    </source>
</evidence>
<dbReference type="SUPFAM" id="SSF48498">
    <property type="entry name" value="Tetracyclin repressor-like, C-terminal domain"/>
    <property type="match status" value="1"/>
</dbReference>
<evidence type="ECO:0000313" key="7">
    <source>
        <dbReference type="Proteomes" id="UP001597419"/>
    </source>
</evidence>
<gene>
    <name evidence="6" type="ORF">ACFSYJ_30605</name>
</gene>
<evidence type="ECO:0000259" key="5">
    <source>
        <dbReference type="PROSITE" id="PS50977"/>
    </source>
</evidence>
<dbReference type="Pfam" id="PF00440">
    <property type="entry name" value="TetR_N"/>
    <property type="match status" value="1"/>
</dbReference>
<dbReference type="InterPro" id="IPR009057">
    <property type="entry name" value="Homeodomain-like_sf"/>
</dbReference>
<name>A0ABW5GQ48_9PSEU</name>
<feature type="domain" description="HTH tetR-type" evidence="5">
    <location>
        <begin position="38"/>
        <end position="98"/>
    </location>
</feature>
<dbReference type="InterPro" id="IPR036271">
    <property type="entry name" value="Tet_transcr_reg_TetR-rel_C_sf"/>
</dbReference>
<keyword evidence="1" id="KW-0805">Transcription regulation</keyword>
<evidence type="ECO:0000256" key="3">
    <source>
        <dbReference type="ARBA" id="ARBA00023163"/>
    </source>
</evidence>
<keyword evidence="2 4" id="KW-0238">DNA-binding</keyword>
<organism evidence="6 7">
    <name type="scientific">Amycolatopsis samaneae</name>
    <dbReference type="NCBI Taxonomy" id="664691"/>
    <lineage>
        <taxon>Bacteria</taxon>
        <taxon>Bacillati</taxon>
        <taxon>Actinomycetota</taxon>
        <taxon>Actinomycetes</taxon>
        <taxon>Pseudonocardiales</taxon>
        <taxon>Pseudonocardiaceae</taxon>
        <taxon>Amycolatopsis</taxon>
    </lineage>
</organism>
<dbReference type="SUPFAM" id="SSF46689">
    <property type="entry name" value="Homeodomain-like"/>
    <property type="match status" value="1"/>
</dbReference>
<dbReference type="PANTHER" id="PTHR30055">
    <property type="entry name" value="HTH-TYPE TRANSCRIPTIONAL REGULATOR RUTR"/>
    <property type="match status" value="1"/>
</dbReference>
<keyword evidence="3" id="KW-0804">Transcription</keyword>
<accession>A0ABW5GQ48</accession>
<dbReference type="EMBL" id="JBHUKU010000020">
    <property type="protein sequence ID" value="MFD2462996.1"/>
    <property type="molecule type" value="Genomic_DNA"/>
</dbReference>
<comment type="caution">
    <text evidence="6">The sequence shown here is derived from an EMBL/GenBank/DDBJ whole genome shotgun (WGS) entry which is preliminary data.</text>
</comment>
<dbReference type="Pfam" id="PF02909">
    <property type="entry name" value="TetR_C_1"/>
    <property type="match status" value="1"/>
</dbReference>
<dbReference type="PROSITE" id="PS50977">
    <property type="entry name" value="HTH_TETR_2"/>
    <property type="match status" value="1"/>
</dbReference>
<evidence type="ECO:0000313" key="6">
    <source>
        <dbReference type="EMBL" id="MFD2462996.1"/>
    </source>
</evidence>
<evidence type="ECO:0000256" key="1">
    <source>
        <dbReference type="ARBA" id="ARBA00023015"/>
    </source>
</evidence>
<dbReference type="InterPro" id="IPR001647">
    <property type="entry name" value="HTH_TetR"/>
</dbReference>
<feature type="DNA-binding region" description="H-T-H motif" evidence="4">
    <location>
        <begin position="61"/>
        <end position="80"/>
    </location>
</feature>